<sequence length="157" mass="17631">MEFTLLDALLAPGYLMVVLATLLTVVLCVLLHYEVSMALSRRMERSTRSQRQRFLTLIFGLLLTHIAEIWAFAAAMSLLLQIPSTGDVIGINAPRFLDFVYLSATNFTTLGYGDMVPTGPIRFVMGTEALTGFVLITWSASLTFLEMQKHWRTNHND</sequence>
<feature type="transmembrane region" description="Helical" evidence="1">
    <location>
        <begin position="54"/>
        <end position="80"/>
    </location>
</feature>
<keyword evidence="1" id="KW-0472">Membrane</keyword>
<feature type="transmembrane region" description="Helical" evidence="1">
    <location>
        <begin position="123"/>
        <end position="145"/>
    </location>
</feature>
<feature type="domain" description="Potassium channel" evidence="2">
    <location>
        <begin position="79"/>
        <end position="143"/>
    </location>
</feature>
<dbReference type="RefSeq" id="WP_112054776.1">
    <property type="nucleotide sequence ID" value="NZ_QLSX01000005.1"/>
</dbReference>
<keyword evidence="1" id="KW-1133">Transmembrane helix</keyword>
<protein>
    <submittedName>
        <fullName evidence="3">Ion channel</fullName>
    </submittedName>
</protein>
<gene>
    <name evidence="3" type="ORF">BCL93_10521</name>
</gene>
<dbReference type="AlphaFoldDB" id="A0A328XPM6"/>
<dbReference type="Proteomes" id="UP000249700">
    <property type="component" value="Unassembled WGS sequence"/>
</dbReference>
<keyword evidence="1" id="KW-0812">Transmembrane</keyword>
<evidence type="ECO:0000313" key="4">
    <source>
        <dbReference type="Proteomes" id="UP000249700"/>
    </source>
</evidence>
<comment type="caution">
    <text evidence="3">The sequence shown here is derived from an EMBL/GenBank/DDBJ whole genome shotgun (WGS) entry which is preliminary data.</text>
</comment>
<organism evidence="3 4">
    <name type="scientific">Onishia taeanensis</name>
    <dbReference type="NCBI Taxonomy" id="284577"/>
    <lineage>
        <taxon>Bacteria</taxon>
        <taxon>Pseudomonadati</taxon>
        <taxon>Pseudomonadota</taxon>
        <taxon>Gammaproteobacteria</taxon>
        <taxon>Oceanospirillales</taxon>
        <taxon>Halomonadaceae</taxon>
        <taxon>Onishia</taxon>
    </lineage>
</organism>
<dbReference type="InterPro" id="IPR013099">
    <property type="entry name" value="K_chnl_dom"/>
</dbReference>
<dbReference type="OrthoDB" id="9813518at2"/>
<dbReference type="Pfam" id="PF07885">
    <property type="entry name" value="Ion_trans_2"/>
    <property type="match status" value="1"/>
</dbReference>
<proteinExistence type="predicted"/>
<evidence type="ECO:0000259" key="2">
    <source>
        <dbReference type="Pfam" id="PF07885"/>
    </source>
</evidence>
<dbReference type="Gene3D" id="1.10.287.70">
    <property type="match status" value="1"/>
</dbReference>
<dbReference type="SUPFAM" id="SSF81324">
    <property type="entry name" value="Voltage-gated potassium channels"/>
    <property type="match status" value="1"/>
</dbReference>
<accession>A0A328XPM6</accession>
<name>A0A328XPM6_9GAMM</name>
<feature type="transmembrane region" description="Helical" evidence="1">
    <location>
        <begin position="12"/>
        <end position="33"/>
    </location>
</feature>
<reference evidence="3 4" key="1">
    <citation type="submission" date="2018-06" db="EMBL/GenBank/DDBJ databases">
        <title>Comparative analysis of microorganisms from saline springs in Andes Mountain Range, Colombia.</title>
        <authorList>
            <person name="Rubin E."/>
        </authorList>
    </citation>
    <scope>NUCLEOTIDE SEQUENCE [LARGE SCALE GENOMIC DNA]</scope>
    <source>
        <strain evidence="3 4">USBA-857</strain>
    </source>
</reference>
<dbReference type="EMBL" id="QLSX01000005">
    <property type="protein sequence ID" value="RAR61424.1"/>
    <property type="molecule type" value="Genomic_DNA"/>
</dbReference>
<evidence type="ECO:0000313" key="3">
    <source>
        <dbReference type="EMBL" id="RAR61424.1"/>
    </source>
</evidence>
<evidence type="ECO:0000256" key="1">
    <source>
        <dbReference type="SAM" id="Phobius"/>
    </source>
</evidence>